<evidence type="ECO:0000256" key="5">
    <source>
        <dbReference type="ARBA" id="ARBA00022729"/>
    </source>
</evidence>
<dbReference type="GO" id="GO:0030288">
    <property type="term" value="C:outer membrane-bounded periplasmic space"/>
    <property type="evidence" value="ECO:0007669"/>
    <property type="project" value="TreeGrafter"/>
</dbReference>
<dbReference type="PANTHER" id="PTHR30532:SF29">
    <property type="entry name" value="FE(3+) DICITRATE-BINDING PERIPLASMIC PROTEIN"/>
    <property type="match status" value="1"/>
</dbReference>
<dbReference type="Gene3D" id="3.40.50.1980">
    <property type="entry name" value="Nitrogenase molybdenum iron protein domain"/>
    <property type="match status" value="2"/>
</dbReference>
<name>A0A369ZJ49_HAEPH</name>
<evidence type="ECO:0000256" key="2">
    <source>
        <dbReference type="ARBA" id="ARBA00008814"/>
    </source>
</evidence>
<comment type="subcellular location">
    <subcellularLocation>
        <location evidence="1">Cell envelope</location>
    </subcellularLocation>
</comment>
<dbReference type="GO" id="GO:1901678">
    <property type="term" value="P:iron coordination entity transport"/>
    <property type="evidence" value="ECO:0007669"/>
    <property type="project" value="UniProtKB-ARBA"/>
</dbReference>
<keyword evidence="4" id="KW-0410">Iron transport</keyword>
<dbReference type="PROSITE" id="PS50983">
    <property type="entry name" value="FE_B12_PBP"/>
    <property type="match status" value="1"/>
</dbReference>
<evidence type="ECO:0000313" key="9">
    <source>
        <dbReference type="Proteomes" id="UP000253999"/>
    </source>
</evidence>
<comment type="caution">
    <text evidence="8">The sequence shown here is derived from an EMBL/GenBank/DDBJ whole genome shotgun (WGS) entry which is preliminary data.</text>
</comment>
<evidence type="ECO:0000259" key="7">
    <source>
        <dbReference type="PROSITE" id="PS50983"/>
    </source>
</evidence>
<dbReference type="SUPFAM" id="SSF53807">
    <property type="entry name" value="Helical backbone' metal receptor"/>
    <property type="match status" value="1"/>
</dbReference>
<feature type="domain" description="Fe/B12 periplasmic-binding" evidence="7">
    <location>
        <begin position="40"/>
        <end position="297"/>
    </location>
</feature>
<keyword evidence="3" id="KW-0813">Transport</keyword>
<dbReference type="NCBIfam" id="NF008501">
    <property type="entry name" value="PRK11411.1"/>
    <property type="match status" value="1"/>
</dbReference>
<evidence type="ECO:0000313" key="8">
    <source>
        <dbReference type="EMBL" id="RDF05265.1"/>
    </source>
</evidence>
<dbReference type="Pfam" id="PF01497">
    <property type="entry name" value="Peripla_BP_2"/>
    <property type="match status" value="1"/>
</dbReference>
<protein>
    <submittedName>
        <fullName evidence="8">Fe(3+)-dicitrate ABC transporter substrate-binding protein FecB</fullName>
    </submittedName>
</protein>
<dbReference type="InterPro" id="IPR002491">
    <property type="entry name" value="ABC_transptr_periplasmic_BD"/>
</dbReference>
<dbReference type="RefSeq" id="WP_111312483.1">
    <property type="nucleotide sequence ID" value="NZ_CAUPAH010000025.1"/>
</dbReference>
<evidence type="ECO:0000256" key="1">
    <source>
        <dbReference type="ARBA" id="ARBA00004196"/>
    </source>
</evidence>
<dbReference type="CDD" id="cd01146">
    <property type="entry name" value="FhuD"/>
    <property type="match status" value="1"/>
</dbReference>
<dbReference type="PANTHER" id="PTHR30532">
    <property type="entry name" value="IRON III DICITRATE-BINDING PERIPLASMIC PROTEIN"/>
    <property type="match status" value="1"/>
</dbReference>
<evidence type="ECO:0000256" key="3">
    <source>
        <dbReference type="ARBA" id="ARBA00022448"/>
    </source>
</evidence>
<gene>
    <name evidence="8" type="primary">fecB</name>
    <name evidence="8" type="ORF">DPV98_02315</name>
</gene>
<feature type="signal peptide" evidence="6">
    <location>
        <begin position="1"/>
        <end position="22"/>
    </location>
</feature>
<dbReference type="FunFam" id="3.40.50.1980:FF:000003">
    <property type="entry name" value="Iron ABC transporter substrate-binding protein"/>
    <property type="match status" value="1"/>
</dbReference>
<reference evidence="8 9" key="1">
    <citation type="submission" date="2018-05" db="EMBL/GenBank/DDBJ databases">
        <title>Draft Genome Sequences for a Diverse set of 7 Haemophilus Species.</title>
        <authorList>
            <person name="Nichols M."/>
            <person name="Topaz N."/>
            <person name="Wang X."/>
            <person name="Wang X."/>
            <person name="Boxrud D."/>
        </authorList>
    </citation>
    <scope>NUCLEOTIDE SEQUENCE [LARGE SCALE GENOMIC DNA]</scope>
    <source>
        <strain evidence="8 9">C2010039593</strain>
    </source>
</reference>
<proteinExistence type="inferred from homology"/>
<organism evidence="8 9">
    <name type="scientific">Haemophilus parahaemolyticus</name>
    <dbReference type="NCBI Taxonomy" id="735"/>
    <lineage>
        <taxon>Bacteria</taxon>
        <taxon>Pseudomonadati</taxon>
        <taxon>Pseudomonadota</taxon>
        <taxon>Gammaproteobacteria</taxon>
        <taxon>Pasteurellales</taxon>
        <taxon>Pasteurellaceae</taxon>
        <taxon>Haemophilus</taxon>
    </lineage>
</organism>
<sequence length="297" mass="33171">MKKTTKAILASLCLFGASVAQAVTVTDEKGEFTINKTPTRVVALEYSFVDALAQVGVSPVGVADDNDMNRILKEVREKIQPWQSVGSRSQPSLEMIASLKPDLIIADPSRHTAVYEELKKIAPTMMFDSRHESYQDNLQTAQKIGDVVGKSAEMKAKIAEHNAFIAKVKANIKVNSDSVIYGTSREDKFTFQNNTAYVPTFLAELGFKPAALPNNDKALVEINLEQLVTLQPKWLFISHYRDESIARKWEAESLWKAIPAVKANHVYPVDQYVWARGRGIEASKIMAQQVEQFVNQK</sequence>
<keyword evidence="5 6" id="KW-0732">Signal</keyword>
<comment type="similarity">
    <text evidence="2">Belongs to the bacterial solute-binding protein 8 family.</text>
</comment>
<feature type="chain" id="PRO_5016655605" evidence="6">
    <location>
        <begin position="23"/>
        <end position="297"/>
    </location>
</feature>
<keyword evidence="4" id="KW-0408">Iron</keyword>
<dbReference type="AlphaFoldDB" id="A0A369ZJ49"/>
<dbReference type="EMBL" id="QEQD01000002">
    <property type="protein sequence ID" value="RDF05265.1"/>
    <property type="molecule type" value="Genomic_DNA"/>
</dbReference>
<accession>A0A369ZJ49</accession>
<evidence type="ECO:0000256" key="6">
    <source>
        <dbReference type="SAM" id="SignalP"/>
    </source>
</evidence>
<dbReference type="Proteomes" id="UP000253999">
    <property type="component" value="Unassembled WGS sequence"/>
</dbReference>
<keyword evidence="4" id="KW-0406">Ion transport</keyword>
<evidence type="ECO:0000256" key="4">
    <source>
        <dbReference type="ARBA" id="ARBA00022496"/>
    </source>
</evidence>
<dbReference type="InterPro" id="IPR051313">
    <property type="entry name" value="Bact_iron-sidero_bind"/>
</dbReference>